<dbReference type="Proteomes" id="UP000013989">
    <property type="component" value="Unassembled WGS sequence"/>
</dbReference>
<reference evidence="1 2" key="1">
    <citation type="submission" date="2012-12" db="EMBL/GenBank/DDBJ databases">
        <title>The Genome Sequence of Bacillus cereus ISP2954.</title>
        <authorList>
            <consortium name="The Broad Institute Genome Sequencing Platform"/>
            <consortium name="The Broad Institute Genome Sequencing Center for Infectious Disease"/>
            <person name="Feldgarden M."/>
            <person name="Van der Auwera G.A."/>
            <person name="Mahillon J."/>
            <person name="Duprez V."/>
            <person name="Timmery S."/>
            <person name="Mattelet C."/>
            <person name="Dierick K."/>
            <person name="Sun M."/>
            <person name="Yu Z."/>
            <person name="Zhu L."/>
            <person name="Hu X."/>
            <person name="Shank E.B."/>
            <person name="Swiecicka I."/>
            <person name="Hansen B.M."/>
            <person name="Andrup L."/>
            <person name="Walker B."/>
            <person name="Young S.K."/>
            <person name="Zeng Q."/>
            <person name="Gargeya S."/>
            <person name="Fitzgerald M."/>
            <person name="Haas B."/>
            <person name="Abouelleil A."/>
            <person name="Alvarado L."/>
            <person name="Arachchi H.M."/>
            <person name="Berlin A.M."/>
            <person name="Chapman S.B."/>
            <person name="Dewar J."/>
            <person name="Goldberg J."/>
            <person name="Griggs A."/>
            <person name="Gujja S."/>
            <person name="Hansen M."/>
            <person name="Howarth C."/>
            <person name="Imamovic A."/>
            <person name="Larimer J."/>
            <person name="McCowan C."/>
            <person name="Murphy C."/>
            <person name="Neiman D."/>
            <person name="Pearson M."/>
            <person name="Priest M."/>
            <person name="Roberts A."/>
            <person name="Saif S."/>
            <person name="Shea T."/>
            <person name="Sisk P."/>
            <person name="Sykes S."/>
            <person name="Wortman J."/>
            <person name="Nusbaum C."/>
            <person name="Birren B."/>
        </authorList>
    </citation>
    <scope>NUCLEOTIDE SEQUENCE [LARGE SCALE GENOMIC DNA]</scope>
    <source>
        <strain evidence="1 2">ISP2954</strain>
    </source>
</reference>
<organism evidence="1 2">
    <name type="scientific">Bacillus cereus ISP2954</name>
    <dbReference type="NCBI Taxonomy" id="1053215"/>
    <lineage>
        <taxon>Bacteria</taxon>
        <taxon>Bacillati</taxon>
        <taxon>Bacillota</taxon>
        <taxon>Bacilli</taxon>
        <taxon>Bacillales</taxon>
        <taxon>Bacillaceae</taxon>
        <taxon>Bacillus</taxon>
        <taxon>Bacillus cereus group</taxon>
    </lineage>
</organism>
<accession>A0A9W5Q9W8</accession>
<gene>
    <name evidence="1" type="ORF">IGU_06869</name>
</gene>
<sequence length="197" mass="22738">MKKKKKTLYKTIRELGFDIKFSKKISKRKNGEFDKVRLEEMLFKYKGDASLVEKVFDGNKSLTKKEINKFINAERRERKAFKGRYAGELSKRERGILADVLKTDGLSGAKRLLKNDTIDIISRSEEFKQIIGKGKVPPKYMINDIKRINKIMGASPSGKPGFFVVREMYINGLTESEAIELIRERQSPVDKDTVFYS</sequence>
<name>A0A9W5Q9W8_BACCE</name>
<evidence type="ECO:0000313" key="2">
    <source>
        <dbReference type="Proteomes" id="UP000013989"/>
    </source>
</evidence>
<dbReference type="AlphaFoldDB" id="A0A9W5Q9W8"/>
<proteinExistence type="predicted"/>
<evidence type="ECO:0000313" key="1">
    <source>
        <dbReference type="EMBL" id="EOP50970.1"/>
    </source>
</evidence>
<dbReference type="EMBL" id="AHEJ01000123">
    <property type="protein sequence ID" value="EOP50970.1"/>
    <property type="molecule type" value="Genomic_DNA"/>
</dbReference>
<comment type="caution">
    <text evidence="1">The sequence shown here is derived from an EMBL/GenBank/DDBJ whole genome shotgun (WGS) entry which is preliminary data.</text>
</comment>
<protein>
    <submittedName>
        <fullName evidence="1">Uncharacterized protein</fullName>
    </submittedName>
</protein>
<dbReference type="RefSeq" id="WP_016090425.1">
    <property type="nucleotide sequence ID" value="NZ_KB976771.1"/>
</dbReference>